<reference evidence="1" key="1">
    <citation type="submission" date="2016-04" db="EMBL/GenBank/DDBJ databases">
        <authorList>
            <person name="Evans L.H."/>
            <person name="Alamgir A."/>
            <person name="Owens N."/>
            <person name="Weber N.D."/>
            <person name="Virtaneva K."/>
            <person name="Barbian K."/>
            <person name="Babar A."/>
            <person name="Rosenke K."/>
        </authorList>
    </citation>
    <scope>NUCLEOTIDE SEQUENCE</scope>
    <source>
        <strain evidence="1">Nono1</strain>
    </source>
</reference>
<dbReference type="PROSITE" id="PS51257">
    <property type="entry name" value="PROKAR_LIPOPROTEIN"/>
    <property type="match status" value="1"/>
</dbReference>
<dbReference type="Gene3D" id="3.40.390.10">
    <property type="entry name" value="Collagenase (Catalytic Domain)"/>
    <property type="match status" value="1"/>
</dbReference>
<evidence type="ECO:0000313" key="1">
    <source>
        <dbReference type="EMBL" id="SBO97375.1"/>
    </source>
</evidence>
<dbReference type="EMBL" id="LT559118">
    <property type="protein sequence ID" value="SBO97375.1"/>
    <property type="molecule type" value="Genomic_DNA"/>
</dbReference>
<dbReference type="SUPFAM" id="SSF55486">
    <property type="entry name" value="Metalloproteases ('zincins'), catalytic domain"/>
    <property type="match status" value="1"/>
</dbReference>
<dbReference type="RefSeq" id="WP_263657346.1">
    <property type="nucleotide sequence ID" value="NZ_CP084058.1"/>
</dbReference>
<protein>
    <submittedName>
        <fullName evidence="1">Uncharacterized protein</fullName>
    </submittedName>
</protein>
<dbReference type="AlphaFoldDB" id="A0A1M4EEN2"/>
<dbReference type="InterPro" id="IPR024079">
    <property type="entry name" value="MetalloPept_cat_dom_sf"/>
</dbReference>
<gene>
    <name evidence="1" type="ORF">BN4615_P6891</name>
</gene>
<accession>A0A1M4EEN2</accession>
<name>A0A1M4EEN2_9ACTN</name>
<proteinExistence type="predicted"/>
<dbReference type="GO" id="GO:0008237">
    <property type="term" value="F:metallopeptidase activity"/>
    <property type="evidence" value="ECO:0007669"/>
    <property type="project" value="InterPro"/>
</dbReference>
<sequence length="1113" mass="119547">MRSSLGRGLAALLLTLACVLVGIPPLPALAAEICTLRFVIETGDDGIAENSLEIFRLGEKVLLFDEHPPGFPPRPFHQGGTGDRGNAELTWTGRLANCATTADLDEGLSIEHVTITDDLSADNWMLNKLTVVNPATGDVLAERGTPPGKDYLHYFHKNSDQLLTVPLDVESRPDPPADPARKLCRLEISVTTGEHGIRDDSVEIFMLGGHAILFEDRPADLPPRPFLLDRTGDLPHFPHRWRTRVPGCVTAAELAQGLSIEHLNFAPDVGTDNWHLVSLRIVDLDTGTELLDLTAPPDPGFLHYFQKNSGQVYRTPDRDVDGDRLSDRIELNGIRLPDGTMDTWLPDNGANPCRDTIAVEVDWLFDTDENVRDRPDPAAIAEAVAMFDRAPRIAESRCPYGTGTGRGVQLLVHLDGEIPVPHAQRVRPLLASPEGQRSHFHTFRAANFSPSRSGLFHYSLWGYRSDDTNKGGSCCSGLDFVVTLGALRERPVRLQSATFVHELGHSLGLDHGGYNGVNYKPNYLSVMNYTYATVGIPDHAAWQARMRELGDATDGRILSKTLDEVSTLDYSARTLPRLVRGELDESAGLGTDRHVMAAWWDNGGTLRVGDGSQPLDWDADGQLDDEAVAVDVNGEFQQCVEGFDPDRTPPNDDTLQTDAEDDDLDRYGRIYAGLNGRCQSSPEPDDRAVVEKDFDYPQRFGYTLGLSGSNDWARIRFGGGPGAGGGTPAFGETPELSVDELTAHRARLVDALVVAGSPRPAARPRWAYAYLDRATTAEAPIGQSVPLTPSWQWSTGRLDPDTADRRATVVHTGTGTYQVRLPGVASAAGIAHVTPYRTVYRGRTCGVTGYAPEGPDQVVEVRCFNEAGAPADWWFTVFFAAPGPGTAPYATVRYDGAGGTGSVDPVFNPGTVNSGGGVNRVTRAGTGLYRVTLEGPAFASGTGYVQVTPYGTGAPARCVPAGSTPGTDRVEIIVACHRIGGAVAAEPVDSPWLLSYVDGAGLHRDGGTPAAYVSVTGDPAAPVVDRARSFSGDGEMPALARLGTGQYRLTWDTLGKRGDSVQVTATGTGGGYCHLGNIDSYSAPPRVSVIVWCHNAAGTLGDGPFAVAYLRAP</sequence>
<organism evidence="1">
    <name type="scientific">Nonomuraea gerenzanensis</name>
    <dbReference type="NCBI Taxonomy" id="93944"/>
    <lineage>
        <taxon>Bacteria</taxon>
        <taxon>Bacillati</taxon>
        <taxon>Actinomycetota</taxon>
        <taxon>Actinomycetes</taxon>
        <taxon>Streptosporangiales</taxon>
        <taxon>Streptosporangiaceae</taxon>
        <taxon>Nonomuraea</taxon>
    </lineage>
</organism>